<dbReference type="SUPFAM" id="SSF53474">
    <property type="entry name" value="alpha/beta-Hydrolases"/>
    <property type="match status" value="1"/>
</dbReference>
<dbReference type="Gene3D" id="3.40.50.1820">
    <property type="entry name" value="alpha/beta hydrolase"/>
    <property type="match status" value="1"/>
</dbReference>
<evidence type="ECO:0000259" key="4">
    <source>
        <dbReference type="Pfam" id="PF07859"/>
    </source>
</evidence>
<gene>
    <name evidence="5" type="ORF">V6590_18020</name>
</gene>
<evidence type="ECO:0000313" key="6">
    <source>
        <dbReference type="Proteomes" id="UP001431963"/>
    </source>
</evidence>
<feature type="domain" description="Alpha/beta hydrolase fold-3" evidence="4">
    <location>
        <begin position="96"/>
        <end position="293"/>
    </location>
</feature>
<evidence type="ECO:0000256" key="1">
    <source>
        <dbReference type="ARBA" id="ARBA00010515"/>
    </source>
</evidence>
<sequence>MISYSRRSVTTDHSSMPEADYQNLIDGPTWAFIRETDRWYPPEAVGLTIAEQRDVYNRMCAAFRKPHPAGITVRDESLGGVMCRIYEPTQAAQTAMYFHGGGFVVGGLDSHDDVCAELCAATGLRIVSADYRLAPEHRHPAAYEDCLSASRAVLDRWPGPLIMAGDSAGGSLAASVTHALRGTGRINGQVLIYPSLGGDRSTGSYLTHAHAPMLTLADVEFYLTIRHPGPPPEHDPTAAALQDNDFTGLPPSVIFAAECDPLADDGREYRDRVLAAGGRAASIVDTGLVHGWLRARHSVPRAAESFARIAATLRALSTGVWPFGDRA</sequence>
<evidence type="ECO:0000256" key="2">
    <source>
        <dbReference type="ARBA" id="ARBA00022801"/>
    </source>
</evidence>
<evidence type="ECO:0000256" key="3">
    <source>
        <dbReference type="PROSITE-ProRule" id="PRU10038"/>
    </source>
</evidence>
<accession>A0ABU8BZB6</accession>
<dbReference type="InterPro" id="IPR013094">
    <property type="entry name" value="AB_hydrolase_3"/>
</dbReference>
<dbReference type="RefSeq" id="WP_335425080.1">
    <property type="nucleotide sequence ID" value="NZ_JBALHR010000016.1"/>
</dbReference>
<dbReference type="PANTHER" id="PTHR48081">
    <property type="entry name" value="AB HYDROLASE SUPERFAMILY PROTEIN C4A8.06C"/>
    <property type="match status" value="1"/>
</dbReference>
<keyword evidence="6" id="KW-1185">Reference proteome</keyword>
<dbReference type="Pfam" id="PF07859">
    <property type="entry name" value="Abhydrolase_3"/>
    <property type="match status" value="1"/>
</dbReference>
<proteinExistence type="inferred from homology"/>
<organism evidence="5 6">
    <name type="scientific">Gemmobacter denitrificans</name>
    <dbReference type="NCBI Taxonomy" id="3123040"/>
    <lineage>
        <taxon>Bacteria</taxon>
        <taxon>Pseudomonadati</taxon>
        <taxon>Pseudomonadota</taxon>
        <taxon>Alphaproteobacteria</taxon>
        <taxon>Rhodobacterales</taxon>
        <taxon>Paracoccaceae</taxon>
        <taxon>Gemmobacter</taxon>
    </lineage>
</organism>
<feature type="active site" evidence="3">
    <location>
        <position position="167"/>
    </location>
</feature>
<dbReference type="InterPro" id="IPR033140">
    <property type="entry name" value="Lipase_GDXG_put_SER_AS"/>
</dbReference>
<dbReference type="Proteomes" id="UP001431963">
    <property type="component" value="Unassembled WGS sequence"/>
</dbReference>
<dbReference type="InterPro" id="IPR050300">
    <property type="entry name" value="GDXG_lipolytic_enzyme"/>
</dbReference>
<keyword evidence="2 5" id="KW-0378">Hydrolase</keyword>
<evidence type="ECO:0000313" key="5">
    <source>
        <dbReference type="EMBL" id="MEH7830052.1"/>
    </source>
</evidence>
<dbReference type="InterPro" id="IPR029058">
    <property type="entry name" value="AB_hydrolase_fold"/>
</dbReference>
<comment type="caution">
    <text evidence="5">The sequence shown here is derived from an EMBL/GenBank/DDBJ whole genome shotgun (WGS) entry which is preliminary data.</text>
</comment>
<reference evidence="5" key="1">
    <citation type="submission" date="2024-02" db="EMBL/GenBank/DDBJ databases">
        <title>Genome sequences of strain Gemmobacter sp. JM10B15.</title>
        <authorList>
            <person name="Zhang M."/>
        </authorList>
    </citation>
    <scope>NUCLEOTIDE SEQUENCE</scope>
    <source>
        <strain evidence="5">JM10B15</strain>
    </source>
</reference>
<dbReference type="EMBL" id="JBALHR010000016">
    <property type="protein sequence ID" value="MEH7830052.1"/>
    <property type="molecule type" value="Genomic_DNA"/>
</dbReference>
<dbReference type="GO" id="GO:0016787">
    <property type="term" value="F:hydrolase activity"/>
    <property type="evidence" value="ECO:0007669"/>
    <property type="project" value="UniProtKB-KW"/>
</dbReference>
<protein>
    <submittedName>
        <fullName evidence="5">Alpha/beta hydrolase</fullName>
    </submittedName>
</protein>
<comment type="similarity">
    <text evidence="1">Belongs to the 'GDXG' lipolytic enzyme family.</text>
</comment>
<name>A0ABU8BZB6_9RHOB</name>
<dbReference type="PROSITE" id="PS01174">
    <property type="entry name" value="LIPASE_GDXG_SER"/>
    <property type="match status" value="1"/>
</dbReference>
<dbReference type="PANTHER" id="PTHR48081:SF8">
    <property type="entry name" value="ALPHA_BETA HYDROLASE FOLD-3 DOMAIN-CONTAINING PROTEIN-RELATED"/>
    <property type="match status" value="1"/>
</dbReference>